<accession>A0A7W7WK65</accession>
<sequence>MELVFRNLAAADLPRRGLSPESAPVYVLLLDIEADLTISDTGQVVWAEKLFPVAELACELMDWLRTPDGERGDFAFDSMTYDEPGAVLITRSEQGWQVGSVFAADTWTSPMAWDRLVTDLVQFVDEVRHGVAAIGINPDFIPEP</sequence>
<name>A0A7W7WK65_9ACTN</name>
<keyword evidence="3" id="KW-1185">Reference proteome</keyword>
<comment type="caution">
    <text evidence="2">The sequence shown here is derived from an EMBL/GenBank/DDBJ whole genome shotgun (WGS) entry which is preliminary data.</text>
</comment>
<feature type="domain" description="DUF7878" evidence="1">
    <location>
        <begin position="27"/>
        <end position="129"/>
    </location>
</feature>
<dbReference type="AlphaFoldDB" id="A0A7W7WK65"/>
<evidence type="ECO:0000313" key="2">
    <source>
        <dbReference type="EMBL" id="MBB4949695.1"/>
    </source>
</evidence>
<dbReference type="Pfam" id="PF25297">
    <property type="entry name" value="DUF7878"/>
    <property type="match status" value="1"/>
</dbReference>
<dbReference type="RefSeq" id="WP_246511089.1">
    <property type="nucleotide sequence ID" value="NZ_JACHJR010000001.1"/>
</dbReference>
<dbReference type="EMBL" id="JACHJR010000001">
    <property type="protein sequence ID" value="MBB4949695.1"/>
    <property type="molecule type" value="Genomic_DNA"/>
</dbReference>
<evidence type="ECO:0000259" key="1">
    <source>
        <dbReference type="Pfam" id="PF25297"/>
    </source>
</evidence>
<dbReference type="Proteomes" id="UP000573327">
    <property type="component" value="Unassembled WGS sequence"/>
</dbReference>
<proteinExistence type="predicted"/>
<evidence type="ECO:0000313" key="3">
    <source>
        <dbReference type="Proteomes" id="UP000573327"/>
    </source>
</evidence>
<organism evidence="2 3">
    <name type="scientific">Kitasatospora gansuensis</name>
    <dbReference type="NCBI Taxonomy" id="258050"/>
    <lineage>
        <taxon>Bacteria</taxon>
        <taxon>Bacillati</taxon>
        <taxon>Actinomycetota</taxon>
        <taxon>Actinomycetes</taxon>
        <taxon>Kitasatosporales</taxon>
        <taxon>Streptomycetaceae</taxon>
        <taxon>Kitasatospora</taxon>
    </lineage>
</organism>
<dbReference type="InterPro" id="IPR057200">
    <property type="entry name" value="DUF7878"/>
</dbReference>
<reference evidence="2 3" key="1">
    <citation type="submission" date="2020-08" db="EMBL/GenBank/DDBJ databases">
        <title>Sequencing the genomes of 1000 actinobacteria strains.</title>
        <authorList>
            <person name="Klenk H.-P."/>
        </authorList>
    </citation>
    <scope>NUCLEOTIDE SEQUENCE [LARGE SCALE GENOMIC DNA]</scope>
    <source>
        <strain evidence="2 3">DSM 44786</strain>
    </source>
</reference>
<gene>
    <name evidence="2" type="ORF">F4556_005230</name>
</gene>
<protein>
    <recommendedName>
        <fullName evidence="1">DUF7878 domain-containing protein</fullName>
    </recommendedName>
</protein>